<dbReference type="GO" id="GO:0003964">
    <property type="term" value="F:RNA-directed DNA polymerase activity"/>
    <property type="evidence" value="ECO:0007669"/>
    <property type="project" value="UniProtKB-KW"/>
</dbReference>
<comment type="caution">
    <text evidence="4">The sequence shown here is derived from an EMBL/GenBank/DDBJ whole genome shotgun (WGS) entry which is preliminary data.</text>
</comment>
<feature type="region of interest" description="Disordered" evidence="1">
    <location>
        <begin position="107"/>
        <end position="126"/>
    </location>
</feature>
<accession>A0A9P3PZH3</accession>
<dbReference type="Pfam" id="PF07727">
    <property type="entry name" value="RVT_2"/>
    <property type="match status" value="1"/>
</dbReference>
<feature type="region of interest" description="Disordered" evidence="1">
    <location>
        <begin position="144"/>
        <end position="185"/>
    </location>
</feature>
<proteinExistence type="predicted"/>
<evidence type="ECO:0000259" key="2">
    <source>
        <dbReference type="Pfam" id="PF07727"/>
    </source>
</evidence>
<dbReference type="EMBL" id="BRPK01000042">
    <property type="protein sequence ID" value="GLB45952.1"/>
    <property type="molecule type" value="Genomic_DNA"/>
</dbReference>
<dbReference type="InterPro" id="IPR057670">
    <property type="entry name" value="SH3_retrovirus"/>
</dbReference>
<keyword evidence="4" id="KW-0548">Nucleotidyltransferase</keyword>
<keyword evidence="4" id="KW-0808">Transferase</keyword>
<protein>
    <submittedName>
        <fullName evidence="4">Reverse transcriptase (RNA-dependent DNA polymerase)</fullName>
    </submittedName>
</protein>
<organism evidence="4 5">
    <name type="scientific">Lyophyllum shimeji</name>
    <name type="common">Hon-shimeji</name>
    <name type="synonym">Tricholoma shimeji</name>
    <dbReference type="NCBI Taxonomy" id="47721"/>
    <lineage>
        <taxon>Eukaryota</taxon>
        <taxon>Fungi</taxon>
        <taxon>Dikarya</taxon>
        <taxon>Basidiomycota</taxon>
        <taxon>Agaricomycotina</taxon>
        <taxon>Agaricomycetes</taxon>
        <taxon>Agaricomycetidae</taxon>
        <taxon>Agaricales</taxon>
        <taxon>Tricholomatineae</taxon>
        <taxon>Lyophyllaceae</taxon>
        <taxon>Lyophyllum</taxon>
    </lineage>
</organism>
<evidence type="ECO:0000313" key="5">
    <source>
        <dbReference type="Proteomes" id="UP001063166"/>
    </source>
</evidence>
<feature type="region of interest" description="Disordered" evidence="1">
    <location>
        <begin position="211"/>
        <end position="233"/>
    </location>
</feature>
<dbReference type="OrthoDB" id="7691805at2759"/>
<gene>
    <name evidence="4" type="ORF">LshimejAT787_4200080</name>
</gene>
<evidence type="ECO:0000313" key="4">
    <source>
        <dbReference type="EMBL" id="GLB45952.1"/>
    </source>
</evidence>
<feature type="domain" description="Retroviral polymerase SH3-like" evidence="3">
    <location>
        <begin position="11"/>
        <end position="55"/>
    </location>
</feature>
<keyword evidence="5" id="KW-1185">Reference proteome</keyword>
<feature type="domain" description="Reverse transcriptase Ty1/copia-type" evidence="2">
    <location>
        <begin position="207"/>
        <end position="330"/>
    </location>
</feature>
<name>A0A9P3PZH3_LYOSH</name>
<keyword evidence="4" id="KW-0695">RNA-directed DNA polymerase</keyword>
<feature type="compositionally biased region" description="Polar residues" evidence="1">
    <location>
        <begin position="158"/>
        <end position="170"/>
    </location>
</feature>
<dbReference type="InterPro" id="IPR013103">
    <property type="entry name" value="RVT_2"/>
</dbReference>
<dbReference type="Pfam" id="PF25597">
    <property type="entry name" value="SH3_retrovirus"/>
    <property type="match status" value="1"/>
</dbReference>
<evidence type="ECO:0000259" key="3">
    <source>
        <dbReference type="Pfam" id="PF25597"/>
    </source>
</evidence>
<feature type="compositionally biased region" description="Basic and acidic residues" evidence="1">
    <location>
        <begin position="172"/>
        <end position="181"/>
    </location>
</feature>
<dbReference type="Proteomes" id="UP001063166">
    <property type="component" value="Unassembled WGS sequence"/>
</dbReference>
<dbReference type="AlphaFoldDB" id="A0A9P3PZH3"/>
<sequence>MLVLDERGVIGKLDPKSRQFIFTGLSDESRAWRYFNPGARRIQTSRNVIFPADITDQNESISGGIDPLTLEGSPIRASSQRVKSNQKPNAAAIYGNVAATVERHNVRDHHQNPPSRIPSAHPASPLSRQSIIDCSTILRLEDQGNGSTMSRIPLPATPATSLSTKSPISHSSRHDHEEPTSWRKRSLPTFGENLWRSELDQLKRLGTFEVVDLPPEPPRPSNPNGLESKRDGSGKFLKAKSRLVAKGFTQQPGWITQRPSPPVVRMDSLRLLLVLAAAYKLKIHVVDMVAAYLNSTLQEKFTLRNLPGLGDGTKRVWRLLKTIYGLKQSGPRME</sequence>
<evidence type="ECO:0000256" key="1">
    <source>
        <dbReference type="SAM" id="MobiDB-lite"/>
    </source>
</evidence>
<reference evidence="4" key="1">
    <citation type="submission" date="2022-07" db="EMBL/GenBank/DDBJ databases">
        <title>The genome of Lyophyllum shimeji provides insight into the initial evolution of ectomycorrhizal fungal genome.</title>
        <authorList>
            <person name="Kobayashi Y."/>
            <person name="Shibata T."/>
            <person name="Hirakawa H."/>
            <person name="Shigenobu S."/>
            <person name="Nishiyama T."/>
            <person name="Yamada A."/>
            <person name="Hasebe M."/>
            <person name="Kawaguchi M."/>
        </authorList>
    </citation>
    <scope>NUCLEOTIDE SEQUENCE</scope>
    <source>
        <strain evidence="4">AT787</strain>
    </source>
</reference>